<evidence type="ECO:0000313" key="2">
    <source>
        <dbReference type="Proteomes" id="UP001233999"/>
    </source>
</evidence>
<keyword evidence="2" id="KW-1185">Reference proteome</keyword>
<sequence length="59" mass="6613">ATVKHFQSPTSTPWVTSGIISIPRPALMQGHSLQMTIPKYYKKPHLHPRGYSGFMPIPP</sequence>
<evidence type="ECO:0000313" key="1">
    <source>
        <dbReference type="EMBL" id="KAJ9588064.1"/>
    </source>
</evidence>
<feature type="non-terminal residue" evidence="1">
    <location>
        <position position="59"/>
    </location>
</feature>
<gene>
    <name evidence="1" type="ORF">L9F63_018559</name>
</gene>
<protein>
    <submittedName>
        <fullName evidence="1">Uncharacterized protein</fullName>
    </submittedName>
</protein>
<accession>A0AAD7ZW82</accession>
<reference evidence="1" key="2">
    <citation type="submission" date="2023-05" db="EMBL/GenBank/DDBJ databases">
        <authorList>
            <person name="Fouks B."/>
        </authorList>
    </citation>
    <scope>NUCLEOTIDE SEQUENCE</scope>
    <source>
        <strain evidence="1">Stay&amp;Tobe</strain>
        <tissue evidence="1">Testes</tissue>
    </source>
</reference>
<organism evidence="1 2">
    <name type="scientific">Diploptera punctata</name>
    <name type="common">Pacific beetle cockroach</name>
    <dbReference type="NCBI Taxonomy" id="6984"/>
    <lineage>
        <taxon>Eukaryota</taxon>
        <taxon>Metazoa</taxon>
        <taxon>Ecdysozoa</taxon>
        <taxon>Arthropoda</taxon>
        <taxon>Hexapoda</taxon>
        <taxon>Insecta</taxon>
        <taxon>Pterygota</taxon>
        <taxon>Neoptera</taxon>
        <taxon>Polyneoptera</taxon>
        <taxon>Dictyoptera</taxon>
        <taxon>Blattodea</taxon>
        <taxon>Blaberoidea</taxon>
        <taxon>Blaberidae</taxon>
        <taxon>Diplopterinae</taxon>
        <taxon>Diploptera</taxon>
    </lineage>
</organism>
<dbReference type="EMBL" id="JASPKZ010005718">
    <property type="protein sequence ID" value="KAJ9588064.1"/>
    <property type="molecule type" value="Genomic_DNA"/>
</dbReference>
<proteinExistence type="predicted"/>
<dbReference type="AlphaFoldDB" id="A0AAD7ZW82"/>
<feature type="non-terminal residue" evidence="1">
    <location>
        <position position="1"/>
    </location>
</feature>
<dbReference type="Proteomes" id="UP001233999">
    <property type="component" value="Unassembled WGS sequence"/>
</dbReference>
<name>A0AAD7ZW82_DIPPU</name>
<comment type="caution">
    <text evidence="1">The sequence shown here is derived from an EMBL/GenBank/DDBJ whole genome shotgun (WGS) entry which is preliminary data.</text>
</comment>
<reference evidence="1" key="1">
    <citation type="journal article" date="2023" name="IScience">
        <title>Live-bearing cockroach genome reveals convergent evolutionary mechanisms linked to viviparity in insects and beyond.</title>
        <authorList>
            <person name="Fouks B."/>
            <person name="Harrison M.C."/>
            <person name="Mikhailova A.A."/>
            <person name="Marchal E."/>
            <person name="English S."/>
            <person name="Carruthers M."/>
            <person name="Jennings E.C."/>
            <person name="Chiamaka E.L."/>
            <person name="Frigard R.A."/>
            <person name="Pippel M."/>
            <person name="Attardo G.M."/>
            <person name="Benoit J.B."/>
            <person name="Bornberg-Bauer E."/>
            <person name="Tobe S.S."/>
        </authorList>
    </citation>
    <scope>NUCLEOTIDE SEQUENCE</scope>
    <source>
        <strain evidence="1">Stay&amp;Tobe</strain>
    </source>
</reference>